<feature type="domain" description="GYF" evidence="2">
    <location>
        <begin position="258"/>
        <end position="313"/>
    </location>
</feature>
<dbReference type="SMART" id="SM00444">
    <property type="entry name" value="GYF"/>
    <property type="match status" value="1"/>
</dbReference>
<feature type="region of interest" description="Disordered" evidence="1">
    <location>
        <begin position="236"/>
        <end position="256"/>
    </location>
</feature>
<evidence type="ECO:0000313" key="4">
    <source>
        <dbReference type="Proteomes" id="UP000466442"/>
    </source>
</evidence>
<evidence type="ECO:0000313" key="3">
    <source>
        <dbReference type="EMBL" id="KAF6211165.1"/>
    </source>
</evidence>
<feature type="region of interest" description="Disordered" evidence="1">
    <location>
        <begin position="1"/>
        <end position="60"/>
    </location>
</feature>
<sequence>MPKRRHPGDDGPADPTQPKNLVKNSLDSDEEDDDSDDDRYALKDDDIEGQEDGVVGQEEGITITPFNMKEEMEEGHFDNDGMYHWKKEKLAKDHWLDNIDWVKVKESEKGDKALDEDDDMPETVDTMKLYREILSYLQPKESITQALKRLGGTSNLSASERLKRKKAGLPFNTSGDSEKVSTLTGLANSILTHSGNMDIYQETYENIFDKVNVSSKAAAEPELDMYADDFEDKEKERLADGPTTSSDVKEPEKSHNNEVMWEYKKSEEDDKFEGPFTSAQMDKWSNSGHFGKGVLCRKCGTDQLYTSNRIDFDLYI</sequence>
<organism evidence="3 4">
    <name type="scientific">Apolygus lucorum</name>
    <name type="common">Small green plant bug</name>
    <name type="synonym">Lygocoris lucorum</name>
    <dbReference type="NCBI Taxonomy" id="248454"/>
    <lineage>
        <taxon>Eukaryota</taxon>
        <taxon>Metazoa</taxon>
        <taxon>Ecdysozoa</taxon>
        <taxon>Arthropoda</taxon>
        <taxon>Hexapoda</taxon>
        <taxon>Insecta</taxon>
        <taxon>Pterygota</taxon>
        <taxon>Neoptera</taxon>
        <taxon>Paraneoptera</taxon>
        <taxon>Hemiptera</taxon>
        <taxon>Heteroptera</taxon>
        <taxon>Panheteroptera</taxon>
        <taxon>Cimicomorpha</taxon>
        <taxon>Miridae</taxon>
        <taxon>Mirini</taxon>
        <taxon>Apolygus</taxon>
    </lineage>
</organism>
<dbReference type="Pfam" id="PF02213">
    <property type="entry name" value="GYF"/>
    <property type="match status" value="1"/>
</dbReference>
<gene>
    <name evidence="3" type="ORF">GE061_014280</name>
</gene>
<reference evidence="3" key="1">
    <citation type="journal article" date="2021" name="Mol. Ecol. Resour.">
        <title>Apolygus lucorum genome provides insights into omnivorousness and mesophyll feeding.</title>
        <authorList>
            <person name="Liu Y."/>
            <person name="Liu H."/>
            <person name="Wang H."/>
            <person name="Huang T."/>
            <person name="Liu B."/>
            <person name="Yang B."/>
            <person name="Yin L."/>
            <person name="Li B."/>
            <person name="Zhang Y."/>
            <person name="Zhang S."/>
            <person name="Jiang F."/>
            <person name="Zhang X."/>
            <person name="Ren Y."/>
            <person name="Wang B."/>
            <person name="Wang S."/>
            <person name="Lu Y."/>
            <person name="Wu K."/>
            <person name="Fan W."/>
            <person name="Wang G."/>
        </authorList>
    </citation>
    <scope>NUCLEOTIDE SEQUENCE</scope>
    <source>
        <strain evidence="3">12Hb</strain>
    </source>
</reference>
<dbReference type="PROSITE" id="PS50829">
    <property type="entry name" value="GYF"/>
    <property type="match status" value="1"/>
</dbReference>
<dbReference type="InterPro" id="IPR039905">
    <property type="entry name" value="CD2BP2/Lin1"/>
</dbReference>
<proteinExistence type="predicted"/>
<dbReference type="GO" id="GO:0005682">
    <property type="term" value="C:U5 snRNP"/>
    <property type="evidence" value="ECO:0007669"/>
    <property type="project" value="InterPro"/>
</dbReference>
<feature type="compositionally biased region" description="Acidic residues" evidence="1">
    <location>
        <begin position="27"/>
        <end position="37"/>
    </location>
</feature>
<dbReference type="Gene3D" id="3.30.1490.40">
    <property type="match status" value="1"/>
</dbReference>
<dbReference type="PANTHER" id="PTHR13138:SF3">
    <property type="entry name" value="CD2 ANTIGEN CYTOPLASMIC TAIL-BINDING PROTEIN 2"/>
    <property type="match status" value="1"/>
</dbReference>
<dbReference type="EMBL" id="WIXP02000005">
    <property type="protein sequence ID" value="KAF6211165.1"/>
    <property type="molecule type" value="Genomic_DNA"/>
</dbReference>
<dbReference type="AlphaFoldDB" id="A0A8S9XU75"/>
<keyword evidence="4" id="KW-1185">Reference proteome</keyword>
<dbReference type="OrthoDB" id="331341at2759"/>
<name>A0A8S9XU75_APOLU</name>
<feature type="compositionally biased region" description="Basic and acidic residues" evidence="1">
    <location>
        <begin position="247"/>
        <end position="256"/>
    </location>
</feature>
<evidence type="ECO:0000256" key="1">
    <source>
        <dbReference type="SAM" id="MobiDB-lite"/>
    </source>
</evidence>
<dbReference type="InterPro" id="IPR003169">
    <property type="entry name" value="GYF"/>
</dbReference>
<accession>A0A8S9XU75</accession>
<evidence type="ECO:0000259" key="2">
    <source>
        <dbReference type="PROSITE" id="PS50829"/>
    </source>
</evidence>
<comment type="caution">
    <text evidence="3">The sequence shown here is derived from an EMBL/GenBank/DDBJ whole genome shotgun (WGS) entry which is preliminary data.</text>
</comment>
<dbReference type="InterPro" id="IPR035445">
    <property type="entry name" value="GYF-like_dom_sf"/>
</dbReference>
<dbReference type="PANTHER" id="PTHR13138">
    <property type="entry name" value="PROTEIN LIN1"/>
    <property type="match status" value="1"/>
</dbReference>
<dbReference type="FunFam" id="3.30.1490.40:FF:000005">
    <property type="entry name" value="CD2 antigen cytoplasmic tail-binding protein 2"/>
    <property type="match status" value="1"/>
</dbReference>
<dbReference type="Proteomes" id="UP000466442">
    <property type="component" value="Linkage Group LG5"/>
</dbReference>
<dbReference type="SUPFAM" id="SSF55277">
    <property type="entry name" value="GYF domain"/>
    <property type="match status" value="1"/>
</dbReference>
<protein>
    <recommendedName>
        <fullName evidence="2">GYF domain-containing protein</fullName>
    </recommendedName>
</protein>